<keyword evidence="1" id="KW-1133">Transmembrane helix</keyword>
<accession>A0A1F6BRM4</accession>
<protein>
    <recommendedName>
        <fullName evidence="4">Ligand-binding protein SH3</fullName>
    </recommendedName>
</protein>
<dbReference type="EMBL" id="MFKI01000012">
    <property type="protein sequence ID" value="OGG39422.1"/>
    <property type="molecule type" value="Genomic_DNA"/>
</dbReference>
<evidence type="ECO:0000313" key="2">
    <source>
        <dbReference type="EMBL" id="OGG39422.1"/>
    </source>
</evidence>
<dbReference type="Proteomes" id="UP000179324">
    <property type="component" value="Unassembled WGS sequence"/>
</dbReference>
<dbReference type="PANTHER" id="PTHR36007">
    <property type="entry name" value="TRANSPORT PROTEIN-RELATED"/>
    <property type="match status" value="1"/>
</dbReference>
<evidence type="ECO:0000313" key="3">
    <source>
        <dbReference type="Proteomes" id="UP000179324"/>
    </source>
</evidence>
<reference evidence="2 3" key="1">
    <citation type="journal article" date="2016" name="Nat. Commun.">
        <title>Thousands of microbial genomes shed light on interconnected biogeochemical processes in an aquifer system.</title>
        <authorList>
            <person name="Anantharaman K."/>
            <person name="Brown C.T."/>
            <person name="Hug L.A."/>
            <person name="Sharon I."/>
            <person name="Castelle C.J."/>
            <person name="Probst A.J."/>
            <person name="Thomas B.C."/>
            <person name="Singh A."/>
            <person name="Wilkins M.J."/>
            <person name="Karaoz U."/>
            <person name="Brodie E.L."/>
            <person name="Williams K.H."/>
            <person name="Hubbard S.S."/>
            <person name="Banfield J.F."/>
        </authorList>
    </citation>
    <scope>NUCLEOTIDE SEQUENCE [LARGE SCALE GENOMIC DNA]</scope>
</reference>
<feature type="transmembrane region" description="Helical" evidence="1">
    <location>
        <begin position="36"/>
        <end position="58"/>
    </location>
</feature>
<proteinExistence type="predicted"/>
<comment type="caution">
    <text evidence="2">The sequence shown here is derived from an EMBL/GenBank/DDBJ whole genome shotgun (WGS) entry which is preliminary data.</text>
</comment>
<evidence type="ECO:0008006" key="4">
    <source>
        <dbReference type="Google" id="ProtNLM"/>
    </source>
</evidence>
<organism evidence="2 3">
    <name type="scientific">Candidatus Jorgensenbacteria bacterium GWC1_48_12</name>
    <dbReference type="NCBI Taxonomy" id="1798469"/>
    <lineage>
        <taxon>Bacteria</taxon>
        <taxon>Candidatus Joergenseniibacteriota</taxon>
    </lineage>
</organism>
<feature type="transmembrane region" description="Helical" evidence="1">
    <location>
        <begin position="127"/>
        <end position="151"/>
    </location>
</feature>
<name>A0A1F6BRM4_9BACT</name>
<sequence>MSAELTTLAIAASPFFELRGAIPLGIFAFDLMPLDAYILGVTGSFLPVLPLLFFWNFIYEKITHRFYFLNRFFAWLFERTRTKHGNHFETWKKLGLMIFVGIPVPFTGAWSGTVAAFVFGIPMKQAAIMIFLGNMISGAIVLLLSGAVSFAL</sequence>
<dbReference type="PANTHER" id="PTHR36007:SF2">
    <property type="entry name" value="TRANSPORT PROTEIN-RELATED"/>
    <property type="match status" value="1"/>
</dbReference>
<dbReference type="AlphaFoldDB" id="A0A1F6BRM4"/>
<evidence type="ECO:0000256" key="1">
    <source>
        <dbReference type="SAM" id="Phobius"/>
    </source>
</evidence>
<dbReference type="InterPro" id="IPR009577">
    <property type="entry name" value="Sm_multidrug_ex"/>
</dbReference>
<gene>
    <name evidence="2" type="ORF">A2127_01920</name>
</gene>
<feature type="transmembrane region" description="Helical" evidence="1">
    <location>
        <begin position="94"/>
        <end position="121"/>
    </location>
</feature>
<dbReference type="Pfam" id="PF06695">
    <property type="entry name" value="Sm_multidrug_ex"/>
    <property type="match status" value="1"/>
</dbReference>
<keyword evidence="1" id="KW-0472">Membrane</keyword>
<keyword evidence="1" id="KW-0812">Transmembrane</keyword>